<dbReference type="AlphaFoldDB" id="A0A6A3C3T8"/>
<feature type="region of interest" description="Disordered" evidence="1">
    <location>
        <begin position="88"/>
        <end position="135"/>
    </location>
</feature>
<accession>A0A6A3C3T8</accession>
<feature type="compositionally biased region" description="Polar residues" evidence="1">
    <location>
        <begin position="182"/>
        <end position="194"/>
    </location>
</feature>
<reference evidence="2" key="1">
    <citation type="submission" date="2019-09" db="EMBL/GenBank/DDBJ databases">
        <title>Draft genome information of white flower Hibiscus syriacus.</title>
        <authorList>
            <person name="Kim Y.-M."/>
        </authorList>
    </citation>
    <scope>NUCLEOTIDE SEQUENCE [LARGE SCALE GENOMIC DNA]</scope>
    <source>
        <strain evidence="2">YM2019G1</strain>
    </source>
</reference>
<proteinExistence type="predicted"/>
<comment type="caution">
    <text evidence="2">The sequence shown here is derived from an EMBL/GenBank/DDBJ whole genome shotgun (WGS) entry which is preliminary data.</text>
</comment>
<dbReference type="Proteomes" id="UP000436088">
    <property type="component" value="Unassembled WGS sequence"/>
</dbReference>
<evidence type="ECO:0000313" key="3">
    <source>
        <dbReference type="Proteomes" id="UP000436088"/>
    </source>
</evidence>
<gene>
    <name evidence="2" type="ORF">F3Y22_tig00011718pilonHSYRG00141</name>
</gene>
<dbReference type="EMBL" id="VEPZ02000503">
    <property type="protein sequence ID" value="KAE8723845.1"/>
    <property type="molecule type" value="Genomic_DNA"/>
</dbReference>
<feature type="region of interest" description="Disordered" evidence="1">
    <location>
        <begin position="1"/>
        <end position="42"/>
    </location>
</feature>
<protein>
    <submittedName>
        <fullName evidence="2">RING/U-box superfamily protein, putative isoform 2</fullName>
    </submittedName>
</protein>
<evidence type="ECO:0000256" key="1">
    <source>
        <dbReference type="SAM" id="MobiDB-lite"/>
    </source>
</evidence>
<keyword evidence="3" id="KW-1185">Reference proteome</keyword>
<sequence>MEDMDIDSVVDIPDTPDRPSLKQVKGGNFVDKVGGSNTTGEGSLDRLRGRGRLLSANGFNRKHYMHPQKLSDSTCDIERLKNTIVLSPEENARERAPLFRKTRTERSRNSLGEQNKDKGKAPCSKLPSKSSGFPEDHAILDLTEQKTHKHISEMESLQSGSENCIAEGRKGQAPRNGGFHAFNSSRFSETSRNSCKGKEKVDDIGLKSIGSVTSNGKGVSLSNGSPLRMEKQLPASHQSIASPRAVEKRRLVRNGCISPHNIAIRAKQNEKSQNNFTPEQNFVNVGSSSPCLISEIVAEDNDNDGKGKRVAHAHASTGHDINFISLSGSPMSNNGEAGGIGDANRDACFEEKGGWRSTRNRSKNVDQASKHHLSGFNNVGCQVSQRNENGFVKRNHASGGKIRILCDSPETHATETAPVISKINQPSEPSHANMLPERQMKHILSSRNNGESSRVTPNDPDIVFLGSTLESSQSRSSRIHIAEHLNVMDLDNSSQMRGIHANHIDSMNDEDTS</sequence>
<organism evidence="2 3">
    <name type="scientific">Hibiscus syriacus</name>
    <name type="common">Rose of Sharon</name>
    <dbReference type="NCBI Taxonomy" id="106335"/>
    <lineage>
        <taxon>Eukaryota</taxon>
        <taxon>Viridiplantae</taxon>
        <taxon>Streptophyta</taxon>
        <taxon>Embryophyta</taxon>
        <taxon>Tracheophyta</taxon>
        <taxon>Spermatophyta</taxon>
        <taxon>Magnoliopsida</taxon>
        <taxon>eudicotyledons</taxon>
        <taxon>Gunneridae</taxon>
        <taxon>Pentapetalae</taxon>
        <taxon>rosids</taxon>
        <taxon>malvids</taxon>
        <taxon>Malvales</taxon>
        <taxon>Malvaceae</taxon>
        <taxon>Malvoideae</taxon>
        <taxon>Hibiscus</taxon>
    </lineage>
</organism>
<feature type="compositionally biased region" description="Basic and acidic residues" evidence="1">
    <location>
        <begin position="90"/>
        <end position="120"/>
    </location>
</feature>
<evidence type="ECO:0000313" key="2">
    <source>
        <dbReference type="EMBL" id="KAE8723845.1"/>
    </source>
</evidence>
<feature type="region of interest" description="Disordered" evidence="1">
    <location>
        <begin position="170"/>
        <end position="198"/>
    </location>
</feature>
<name>A0A6A3C3T8_HIBSY</name>